<dbReference type="PANTHER" id="PTHR36964:SF1">
    <property type="entry name" value="PROTEIN-METHIONINE-SULFOXIDE REDUCTASE HEME-BINDING SUBUNIT MSRQ"/>
    <property type="match status" value="1"/>
</dbReference>
<keyword evidence="7 8" id="KW-0472">Membrane</keyword>
<dbReference type="OrthoDB" id="9788328at2"/>
<dbReference type="HAMAP" id="MF_01207">
    <property type="entry name" value="MsrQ"/>
    <property type="match status" value="1"/>
</dbReference>
<reference evidence="11" key="1">
    <citation type="submission" date="2015-09" db="EMBL/GenBank/DDBJ databases">
        <authorList>
            <person name="Shao Z."/>
            <person name="Wang L."/>
        </authorList>
    </citation>
    <scope>NUCLEOTIDE SEQUENCE [LARGE SCALE GENOMIC DNA]</scope>
    <source>
        <strain evidence="11">F13-1</strain>
    </source>
</reference>
<evidence type="ECO:0000256" key="8">
    <source>
        <dbReference type="HAMAP-Rule" id="MF_01207"/>
    </source>
</evidence>
<comment type="function">
    <text evidence="8">Part of the MsrPQ system that repairs oxidized periplasmic proteins containing methionine sulfoxide residues (Met-O), using respiratory chain electrons. Thus protects these proteins from oxidative-stress damage caused by reactive species of oxygen and chlorine generated by the host defense mechanisms. MsrPQ is essential for the maintenance of envelope integrity under bleach stress, rescuing a wide series of structurally unrelated periplasmic proteins from methionine oxidation. MsrQ provides electrons for reduction to the reductase catalytic subunit MsrP, using the quinone pool of the respiratory chain.</text>
</comment>
<keyword evidence="8" id="KW-0479">Metal-binding</keyword>
<dbReference type="Proteomes" id="UP000217763">
    <property type="component" value="Chromosome"/>
</dbReference>
<comment type="similarity">
    <text evidence="8">Belongs to the MsrQ family.</text>
</comment>
<keyword evidence="5 8" id="KW-1133">Transmembrane helix</keyword>
<gene>
    <name evidence="8" type="primary">msrQ</name>
    <name evidence="10" type="ORF">AN401_01165</name>
</gene>
<dbReference type="Pfam" id="PF01794">
    <property type="entry name" value="Ferric_reduct"/>
    <property type="match status" value="1"/>
</dbReference>
<keyword evidence="3 8" id="KW-0349">Heme</keyword>
<keyword evidence="11" id="KW-1185">Reference proteome</keyword>
<evidence type="ECO:0000313" key="11">
    <source>
        <dbReference type="Proteomes" id="UP000217763"/>
    </source>
</evidence>
<dbReference type="GO" id="GO:0020037">
    <property type="term" value="F:heme binding"/>
    <property type="evidence" value="ECO:0007669"/>
    <property type="project" value="UniProtKB-UniRule"/>
</dbReference>
<dbReference type="PANTHER" id="PTHR36964">
    <property type="entry name" value="PROTEIN-METHIONINE-SULFOXIDE REDUCTASE HEME-BINDING SUBUNIT MSRQ"/>
    <property type="match status" value="1"/>
</dbReference>
<comment type="cofactor">
    <cofactor evidence="8">
        <name>heme b</name>
        <dbReference type="ChEBI" id="CHEBI:60344"/>
    </cofactor>
    <text evidence="8">Binds 1 heme b (iron(II)-protoporphyrin IX) group per subunit.</text>
</comment>
<name>A0A231MZ96_9GAMM</name>
<evidence type="ECO:0000259" key="9">
    <source>
        <dbReference type="Pfam" id="PF01794"/>
    </source>
</evidence>
<feature type="transmembrane region" description="Helical" evidence="8">
    <location>
        <begin position="172"/>
        <end position="188"/>
    </location>
</feature>
<organism evidence="10 11">
    <name type="scientific">Zobellella denitrificans</name>
    <dbReference type="NCBI Taxonomy" id="347534"/>
    <lineage>
        <taxon>Bacteria</taxon>
        <taxon>Pseudomonadati</taxon>
        <taxon>Pseudomonadota</taxon>
        <taxon>Gammaproteobacteria</taxon>
        <taxon>Aeromonadales</taxon>
        <taxon>Aeromonadaceae</taxon>
        <taxon>Zobellella</taxon>
    </lineage>
</organism>
<feature type="transmembrane region" description="Helical" evidence="8">
    <location>
        <begin position="116"/>
        <end position="137"/>
    </location>
</feature>
<feature type="transmembrane region" description="Helical" evidence="8">
    <location>
        <begin position="149"/>
        <end position="166"/>
    </location>
</feature>
<sequence length="206" mass="23587">MRLNPNSLPWLKAALQLGAALPLLWLPWALAAGRFSADPVPELLQYLGDWALRLLLLTLCVSPLAKGLRAGWLIRLRRPLGLWCFAYASLHLLVWLVLDLQLAWGQIGAEIIERGFITLGMAAWLVLLLLAATSTQGWQRRLGRRWQQLHNGIYLAALLVPVHFWWAVKSGWLEPAIYLGLSLALLWWRRDKFARWWRGAYRRGAL</sequence>
<dbReference type="RefSeq" id="WP_094040028.1">
    <property type="nucleotide sequence ID" value="NZ_CP012621.1"/>
</dbReference>
<keyword evidence="6 8" id="KW-0408">Iron</keyword>
<comment type="caution">
    <text evidence="8">Lacks conserved residue(s) required for the propagation of feature annotation.</text>
</comment>
<evidence type="ECO:0000256" key="5">
    <source>
        <dbReference type="ARBA" id="ARBA00022989"/>
    </source>
</evidence>
<dbReference type="GO" id="GO:0010181">
    <property type="term" value="F:FMN binding"/>
    <property type="evidence" value="ECO:0007669"/>
    <property type="project" value="UniProtKB-UniRule"/>
</dbReference>
<evidence type="ECO:0000256" key="1">
    <source>
        <dbReference type="ARBA" id="ARBA00004141"/>
    </source>
</evidence>
<dbReference type="InterPro" id="IPR022837">
    <property type="entry name" value="MsrQ-like"/>
</dbReference>
<feature type="transmembrane region" description="Helical" evidence="8">
    <location>
        <begin position="50"/>
        <end position="68"/>
    </location>
</feature>
<keyword evidence="8" id="KW-0249">Electron transport</keyword>
<proteinExistence type="inferred from homology"/>
<evidence type="ECO:0000256" key="6">
    <source>
        <dbReference type="ARBA" id="ARBA00023004"/>
    </source>
</evidence>
<dbReference type="GO" id="GO:0016679">
    <property type="term" value="F:oxidoreductase activity, acting on diphenols and related substances as donors"/>
    <property type="evidence" value="ECO:0007669"/>
    <property type="project" value="TreeGrafter"/>
</dbReference>
<dbReference type="GO" id="GO:0005886">
    <property type="term" value="C:plasma membrane"/>
    <property type="evidence" value="ECO:0007669"/>
    <property type="project" value="UniProtKB-SubCell"/>
</dbReference>
<evidence type="ECO:0000313" key="10">
    <source>
        <dbReference type="EMBL" id="ATG72625.1"/>
    </source>
</evidence>
<dbReference type="InterPro" id="IPR013130">
    <property type="entry name" value="Fe3_Rdtase_TM_dom"/>
</dbReference>
<evidence type="ECO:0000256" key="3">
    <source>
        <dbReference type="ARBA" id="ARBA00022617"/>
    </source>
</evidence>
<evidence type="ECO:0000256" key="4">
    <source>
        <dbReference type="ARBA" id="ARBA00022692"/>
    </source>
</evidence>
<dbReference type="GO" id="GO:0009055">
    <property type="term" value="F:electron transfer activity"/>
    <property type="evidence" value="ECO:0007669"/>
    <property type="project" value="UniProtKB-UniRule"/>
</dbReference>
<keyword evidence="4 8" id="KW-0812">Transmembrane</keyword>
<dbReference type="GO" id="GO:0030091">
    <property type="term" value="P:protein repair"/>
    <property type="evidence" value="ECO:0007669"/>
    <property type="project" value="UniProtKB-UniRule"/>
</dbReference>
<evidence type="ECO:0000256" key="7">
    <source>
        <dbReference type="ARBA" id="ARBA00023136"/>
    </source>
</evidence>
<keyword evidence="8" id="KW-1003">Cell membrane</keyword>
<evidence type="ECO:0000256" key="2">
    <source>
        <dbReference type="ARBA" id="ARBA00022448"/>
    </source>
</evidence>
<dbReference type="KEGG" id="zdf:AN401_01165"/>
<feature type="domain" description="Ferric oxidoreductase" evidence="9">
    <location>
        <begin position="47"/>
        <end position="159"/>
    </location>
</feature>
<keyword evidence="8" id="KW-0288">FMN</keyword>
<comment type="cofactor">
    <cofactor evidence="8">
        <name>FMN</name>
        <dbReference type="ChEBI" id="CHEBI:58210"/>
    </cofactor>
    <text evidence="8">Binds 1 FMN per subunit.</text>
</comment>
<comment type="subcellular location">
    <subcellularLocation>
        <location evidence="8">Cell membrane</location>
        <topology evidence="8">Multi-pass membrane protein</topology>
    </subcellularLocation>
    <subcellularLocation>
        <location evidence="1">Membrane</location>
        <topology evidence="1">Multi-pass membrane protein</topology>
    </subcellularLocation>
</comment>
<dbReference type="AlphaFoldDB" id="A0A231MZ96"/>
<comment type="subunit">
    <text evidence="8">Heterodimer of a catalytic subunit (MsrP) and a heme-binding subunit (MsrQ).</text>
</comment>
<keyword evidence="2 8" id="KW-0813">Transport</keyword>
<protein>
    <recommendedName>
        <fullName evidence="8">Protein-methionine-sulfoxide reductase heme-binding subunit MsrQ</fullName>
    </recommendedName>
    <alternativeName>
        <fullName evidence="8">Flavocytochrome MsrQ</fullName>
    </alternativeName>
</protein>
<accession>A0A231MZ96</accession>
<keyword evidence="8" id="KW-0285">Flavoprotein</keyword>
<dbReference type="EMBL" id="CP012621">
    <property type="protein sequence ID" value="ATG72625.1"/>
    <property type="molecule type" value="Genomic_DNA"/>
</dbReference>
<dbReference type="GO" id="GO:0046872">
    <property type="term" value="F:metal ion binding"/>
    <property type="evidence" value="ECO:0007669"/>
    <property type="project" value="UniProtKB-KW"/>
</dbReference>
<feature type="transmembrane region" description="Helical" evidence="8">
    <location>
        <begin position="80"/>
        <end position="104"/>
    </location>
</feature>